<reference evidence="3" key="1">
    <citation type="submission" date="2023-07" db="EMBL/GenBank/DDBJ databases">
        <title>Genome content predicts the carbon catabolic preferences of heterotrophic bacteria.</title>
        <authorList>
            <person name="Gralka M."/>
        </authorList>
    </citation>
    <scope>NUCLEOTIDE SEQUENCE</scope>
    <source>
        <strain evidence="3">I3M17_2</strain>
    </source>
</reference>
<feature type="coiled-coil region" evidence="1">
    <location>
        <begin position="197"/>
        <end position="262"/>
    </location>
</feature>
<comment type="caution">
    <text evidence="3">The sequence shown here is derived from an EMBL/GenBank/DDBJ whole genome shotgun (WGS) entry which is preliminary data.</text>
</comment>
<name>A0AAW7X582_9GAMM</name>
<evidence type="ECO:0000313" key="3">
    <source>
        <dbReference type="EMBL" id="MDO6422063.1"/>
    </source>
</evidence>
<dbReference type="SUPFAM" id="SSF51261">
    <property type="entry name" value="Duplicated hybrid motif"/>
    <property type="match status" value="1"/>
</dbReference>
<dbReference type="RefSeq" id="WP_303503535.1">
    <property type="nucleotide sequence ID" value="NZ_JAUOQV010000019.1"/>
</dbReference>
<dbReference type="PANTHER" id="PTHR21666">
    <property type="entry name" value="PEPTIDASE-RELATED"/>
    <property type="match status" value="1"/>
</dbReference>
<dbReference type="CDD" id="cd12797">
    <property type="entry name" value="M23_peptidase"/>
    <property type="match status" value="1"/>
</dbReference>
<protein>
    <submittedName>
        <fullName evidence="3">Peptidoglycan DD-metalloendopeptidase family protein</fullName>
    </submittedName>
</protein>
<sequence>MAAILLNSASNSIANIKTNIGTALKRGAVLCALAVSFCAVHTHADEAADKAKLEAVRKNIAALKAELEKTKSAREELLKSLEDTEKNIGDLSNKAQQIKKQINQGEQKLDALKDERSELQLKKKNEQQQVGQHINAAYRLGQQSSIKLLFNQQDPTTVARNIRYYDYFVRARSEKITSYTATIARLDTIEQEFAFETAKLKSNYDNLKQQQEALNAKKKQREITVAKLNKDINSKSGQLSQLEKDRQNLARLIEQVTAILDETEMGNGTKLFAGLKGKLPWPTQGRVLNSFGSSRVSNKVHWQGMLIGANSGTPVKAIHNGRVVFSDYLRGHGLLIIVDHGAGYLSLYGHNQALYKELGEWVTAGETIAAVGNTGGQQQSALYFELRHNGKPTDPKRWFKTA</sequence>
<dbReference type="EMBL" id="JAUOPB010000004">
    <property type="protein sequence ID" value="MDO6422063.1"/>
    <property type="molecule type" value="Genomic_DNA"/>
</dbReference>
<dbReference type="InterPro" id="IPR016047">
    <property type="entry name" value="M23ase_b-sheet_dom"/>
</dbReference>
<feature type="coiled-coil region" evidence="1">
    <location>
        <begin position="46"/>
        <end position="129"/>
    </location>
</feature>
<feature type="domain" description="M23ase beta-sheet core" evidence="2">
    <location>
        <begin position="302"/>
        <end position="395"/>
    </location>
</feature>
<organism evidence="3 4">
    <name type="scientific">Saccharophagus degradans</name>
    <dbReference type="NCBI Taxonomy" id="86304"/>
    <lineage>
        <taxon>Bacteria</taxon>
        <taxon>Pseudomonadati</taxon>
        <taxon>Pseudomonadota</taxon>
        <taxon>Gammaproteobacteria</taxon>
        <taxon>Cellvibrionales</taxon>
        <taxon>Cellvibrionaceae</taxon>
        <taxon>Saccharophagus</taxon>
    </lineage>
</organism>
<dbReference type="AlphaFoldDB" id="A0AAW7X582"/>
<dbReference type="Gene3D" id="6.10.250.3150">
    <property type="match status" value="1"/>
</dbReference>
<dbReference type="GO" id="GO:0004222">
    <property type="term" value="F:metalloendopeptidase activity"/>
    <property type="evidence" value="ECO:0007669"/>
    <property type="project" value="TreeGrafter"/>
</dbReference>
<dbReference type="InterPro" id="IPR011055">
    <property type="entry name" value="Dup_hybrid_motif"/>
</dbReference>
<dbReference type="FunFam" id="2.70.70.10:FF:000003">
    <property type="entry name" value="Murein hydrolase activator EnvC"/>
    <property type="match status" value="1"/>
</dbReference>
<evidence type="ECO:0000259" key="2">
    <source>
        <dbReference type="Pfam" id="PF01551"/>
    </source>
</evidence>
<dbReference type="Proteomes" id="UP001169760">
    <property type="component" value="Unassembled WGS sequence"/>
</dbReference>
<accession>A0AAW7X582</accession>
<dbReference type="InterPro" id="IPR050570">
    <property type="entry name" value="Cell_wall_metabolism_enzyme"/>
</dbReference>
<gene>
    <name evidence="3" type="ORF">Q4521_06235</name>
</gene>
<keyword evidence="1" id="KW-0175">Coiled coil</keyword>
<dbReference type="PANTHER" id="PTHR21666:SF270">
    <property type="entry name" value="MUREIN HYDROLASE ACTIVATOR ENVC"/>
    <property type="match status" value="1"/>
</dbReference>
<evidence type="ECO:0000256" key="1">
    <source>
        <dbReference type="SAM" id="Coils"/>
    </source>
</evidence>
<evidence type="ECO:0000313" key="4">
    <source>
        <dbReference type="Proteomes" id="UP001169760"/>
    </source>
</evidence>
<dbReference type="Gene3D" id="2.70.70.10">
    <property type="entry name" value="Glucose Permease (Domain IIA)"/>
    <property type="match status" value="1"/>
</dbReference>
<dbReference type="Pfam" id="PF01551">
    <property type="entry name" value="Peptidase_M23"/>
    <property type="match status" value="1"/>
</dbReference>
<proteinExistence type="predicted"/>